<sequence length="82" mass="9576">MEKAERVEETTLSCIIFSTSKFLSQRTLSIRRFTTRVSTPWEEAARLFSRLFLATQMPQRKERHKTSIKRKKQLNTSAVGSL</sequence>
<reference evidence="2 3" key="1">
    <citation type="journal article" date="2019" name="G3 (Bethesda)">
        <title>Sequencing of a Wild Apple (Malus baccata) Genome Unravels the Differences Between Cultivated and Wild Apple Species Regarding Disease Resistance and Cold Tolerance.</title>
        <authorList>
            <person name="Chen X."/>
        </authorList>
    </citation>
    <scope>NUCLEOTIDE SEQUENCE [LARGE SCALE GENOMIC DNA]</scope>
    <source>
        <strain evidence="3">cv. Shandingzi</strain>
        <tissue evidence="2">Leaves</tissue>
    </source>
</reference>
<feature type="compositionally biased region" description="Basic residues" evidence="1">
    <location>
        <begin position="61"/>
        <end position="73"/>
    </location>
</feature>
<dbReference type="EMBL" id="VIEB01010692">
    <property type="protein sequence ID" value="TQD68718.1"/>
    <property type="molecule type" value="Genomic_DNA"/>
</dbReference>
<comment type="caution">
    <text evidence="2">The sequence shown here is derived from an EMBL/GenBank/DDBJ whole genome shotgun (WGS) entry which is preliminary data.</text>
</comment>
<keyword evidence="3" id="KW-1185">Reference proteome</keyword>
<accession>A0A540K394</accession>
<evidence type="ECO:0000313" key="3">
    <source>
        <dbReference type="Proteomes" id="UP000315295"/>
    </source>
</evidence>
<evidence type="ECO:0000313" key="2">
    <source>
        <dbReference type="EMBL" id="TQD68718.1"/>
    </source>
</evidence>
<dbReference type="Proteomes" id="UP000315295">
    <property type="component" value="Unassembled WGS sequence"/>
</dbReference>
<name>A0A540K394_MALBA</name>
<gene>
    <name evidence="2" type="ORF">C1H46_045749</name>
</gene>
<organism evidence="2 3">
    <name type="scientific">Malus baccata</name>
    <name type="common">Siberian crab apple</name>
    <name type="synonym">Pyrus baccata</name>
    <dbReference type="NCBI Taxonomy" id="106549"/>
    <lineage>
        <taxon>Eukaryota</taxon>
        <taxon>Viridiplantae</taxon>
        <taxon>Streptophyta</taxon>
        <taxon>Embryophyta</taxon>
        <taxon>Tracheophyta</taxon>
        <taxon>Spermatophyta</taxon>
        <taxon>Magnoliopsida</taxon>
        <taxon>eudicotyledons</taxon>
        <taxon>Gunneridae</taxon>
        <taxon>Pentapetalae</taxon>
        <taxon>rosids</taxon>
        <taxon>fabids</taxon>
        <taxon>Rosales</taxon>
        <taxon>Rosaceae</taxon>
        <taxon>Amygdaloideae</taxon>
        <taxon>Maleae</taxon>
        <taxon>Malus</taxon>
    </lineage>
</organism>
<proteinExistence type="predicted"/>
<dbReference type="AlphaFoldDB" id="A0A540K394"/>
<feature type="region of interest" description="Disordered" evidence="1">
    <location>
        <begin position="58"/>
        <end position="82"/>
    </location>
</feature>
<evidence type="ECO:0000256" key="1">
    <source>
        <dbReference type="SAM" id="MobiDB-lite"/>
    </source>
</evidence>
<protein>
    <submittedName>
        <fullName evidence="2">Uncharacterized protein</fullName>
    </submittedName>
</protein>